<dbReference type="SUPFAM" id="SSF46785">
    <property type="entry name" value="Winged helix' DNA-binding domain"/>
    <property type="match status" value="1"/>
</dbReference>
<dbReference type="Gene3D" id="1.20.1310.10">
    <property type="entry name" value="Cullin Repeats"/>
    <property type="match status" value="1"/>
</dbReference>
<dbReference type="PROSITE" id="PS50069">
    <property type="entry name" value="CULLIN_2"/>
    <property type="match status" value="1"/>
</dbReference>
<dbReference type="PANTHER" id="PTHR45957:SF1">
    <property type="entry name" value="ANAPHASE-PROMOTING COMPLEX SUBUNIT 2"/>
    <property type="match status" value="1"/>
</dbReference>
<dbReference type="OrthoDB" id="5581181at2759"/>
<protein>
    <recommendedName>
        <fullName evidence="1">Anaphase-promoting complex subunit 2</fullName>
    </recommendedName>
</protein>
<feature type="compositionally biased region" description="Low complexity" evidence="7">
    <location>
        <begin position="29"/>
        <end position="41"/>
    </location>
</feature>
<feature type="region of interest" description="Disordered" evidence="7">
    <location>
        <begin position="424"/>
        <end position="467"/>
    </location>
</feature>
<dbReference type="GO" id="GO:0031625">
    <property type="term" value="F:ubiquitin protein ligase binding"/>
    <property type="evidence" value="ECO:0007669"/>
    <property type="project" value="InterPro"/>
</dbReference>
<evidence type="ECO:0000256" key="5">
    <source>
        <dbReference type="ARBA" id="ARBA00023306"/>
    </source>
</evidence>
<evidence type="ECO:0000256" key="7">
    <source>
        <dbReference type="SAM" id="MobiDB-lite"/>
    </source>
</evidence>
<gene>
    <name evidence="9" type="ORF">FN846DRAFT_933555</name>
</gene>
<comment type="similarity">
    <text evidence="6">Belongs to the cullin family.</text>
</comment>
<dbReference type="Proteomes" id="UP000326924">
    <property type="component" value="Unassembled WGS sequence"/>
</dbReference>
<dbReference type="InterPro" id="IPR057975">
    <property type="entry name" value="TPR_ANAPC2"/>
</dbReference>
<dbReference type="Pfam" id="PF08672">
    <property type="entry name" value="ANAPC2"/>
    <property type="match status" value="1"/>
</dbReference>
<keyword evidence="10" id="KW-1185">Reference proteome</keyword>
<dbReference type="SMART" id="SM01013">
    <property type="entry name" value="APC2"/>
    <property type="match status" value="1"/>
</dbReference>
<dbReference type="GO" id="GO:0006511">
    <property type="term" value="P:ubiquitin-dependent protein catabolic process"/>
    <property type="evidence" value="ECO:0007669"/>
    <property type="project" value="InterPro"/>
</dbReference>
<keyword evidence="3" id="KW-0498">Mitosis</keyword>
<comment type="caution">
    <text evidence="9">The sequence shown here is derived from an EMBL/GenBank/DDBJ whole genome shotgun (WGS) entry which is preliminary data.</text>
</comment>
<organism evidence="9 10">
    <name type="scientific">Sphaerosporella brunnea</name>
    <dbReference type="NCBI Taxonomy" id="1250544"/>
    <lineage>
        <taxon>Eukaryota</taxon>
        <taxon>Fungi</taxon>
        <taxon>Dikarya</taxon>
        <taxon>Ascomycota</taxon>
        <taxon>Pezizomycotina</taxon>
        <taxon>Pezizomycetes</taxon>
        <taxon>Pezizales</taxon>
        <taxon>Pyronemataceae</taxon>
        <taxon>Sphaerosporella</taxon>
    </lineage>
</organism>
<dbReference type="InterPro" id="IPR036388">
    <property type="entry name" value="WH-like_DNA-bd_sf"/>
</dbReference>
<dbReference type="Gene3D" id="3.30.230.130">
    <property type="entry name" value="Cullin, Chain C, Domain 2"/>
    <property type="match status" value="1"/>
</dbReference>
<dbReference type="Pfam" id="PF25773">
    <property type="entry name" value="TPR_ANAPC2"/>
    <property type="match status" value="1"/>
</dbReference>
<reference evidence="9 10" key="1">
    <citation type="submission" date="2019-09" db="EMBL/GenBank/DDBJ databases">
        <title>Draft genome of the ectomycorrhizal ascomycete Sphaerosporella brunnea.</title>
        <authorList>
            <consortium name="DOE Joint Genome Institute"/>
            <person name="Benucci G.M."/>
            <person name="Marozzi G."/>
            <person name="Antonielli L."/>
            <person name="Sanchez S."/>
            <person name="Marco P."/>
            <person name="Wang X."/>
            <person name="Falini L.B."/>
            <person name="Barry K."/>
            <person name="Haridas S."/>
            <person name="Lipzen A."/>
            <person name="Labutti K."/>
            <person name="Grigoriev I.V."/>
            <person name="Murat C."/>
            <person name="Martin F."/>
            <person name="Albertini E."/>
            <person name="Donnini D."/>
            <person name="Bonito G."/>
        </authorList>
    </citation>
    <scope>NUCLEOTIDE SEQUENCE [LARGE SCALE GENOMIC DNA]</scope>
    <source>
        <strain evidence="9 10">Sb_GMNB300</strain>
    </source>
</reference>
<evidence type="ECO:0000313" key="10">
    <source>
        <dbReference type="Proteomes" id="UP000326924"/>
    </source>
</evidence>
<evidence type="ECO:0000256" key="6">
    <source>
        <dbReference type="PROSITE-ProRule" id="PRU00330"/>
    </source>
</evidence>
<dbReference type="GO" id="GO:0070979">
    <property type="term" value="P:protein K11-linked ubiquitination"/>
    <property type="evidence" value="ECO:0007669"/>
    <property type="project" value="TreeGrafter"/>
</dbReference>
<keyword evidence="4" id="KW-0833">Ubl conjugation pathway</keyword>
<dbReference type="Pfam" id="PF26557">
    <property type="entry name" value="Cullin_AB"/>
    <property type="match status" value="1"/>
</dbReference>
<dbReference type="SUPFAM" id="SSF75632">
    <property type="entry name" value="Cullin homology domain"/>
    <property type="match status" value="1"/>
</dbReference>
<sequence>MSASTSATTLSEARRRIFESVFPPNISASLPTPLATPSSSFVPPPTPTRHSTRLNPNPPAHGVSLLPSQAAVAQKQTRAWHLATSFLTFPDAPLPGTVREWIEARGPPPKDAIEAIRYLVLNYEDGNVEGRENLQEWYVCEVRRHFLGWVKPACRIPENIEDPPALLERILKMLTAAQSIYLYQFRVYLLPTFGEASPRKTPRRSTKKKPAEKEVDMNDPRIRAFIRSLNSIISFSLPDPAWSELVYTVLVDLCGLAVGINPDGEELESDEETETGDEMTDMDDSIYDKLPDSFLTETDLDGDSILVADDDGDILIPEKLDGIPDFEAYKQQPKGPRAEARRKVLKIWGAMEKLGIGGGGRRGERVFAEIINTLITAYIEQSFAGRWESPSSAGKELEEWVEAVLARLIEDVLFSSAVTDPDGDARLEKLSPRESLRASRESQDKRRRGGMDLDDGAGAGEEEQKRRKEDLESWKKIAIGRLGRLRVKELFDIVVEWPHSLGGVEDLKAYITTPQTRQHLTTTFSAALSQRILHPAAATTDVLTAYIRLVRAFTVLDPRGVILDRVSRQIRRYLRDRDDTIKTVTNGIMSESVIRDKDATPSSEEEDLLSELAKELGKGIPSLMDSSGGLEELDFEDMQWVPDPVDVGPEFRRSKGLDVVGSLLSLFETKDVWVKQMQGVLTTKLLSAPTYEFPTEIRTVELLRLRFGDAWTQAYNVMLKDMQDSKRADALIRESQNMGQYYPEFHSKILSRMYWPQPTESSEKFRPPKPVAIAMKRYEKGFSQLKKKRLLSWDATKGQVDMQVELSDRVLRIDDATPAAAAVIYAFHTEDDPNAPLHDKPVTRTFTQLQESLEMSSPLLTESLRFLVSRTVLVESAPGEYTVLETRPSQSQAAQAAQHQRPAGENIEAIDRQKREEQFLVAQFIVGMLTNGGPMPMERIRGMLAMLVPGGFRWSSEQLLEFLGEMKEQRRIEPGVGGWRVVARQ</sequence>
<feature type="domain" description="Cullin family profile" evidence="8">
    <location>
        <begin position="663"/>
        <end position="868"/>
    </location>
</feature>
<proteinExistence type="inferred from homology"/>
<name>A0A5J5F6Q9_9PEZI</name>
<dbReference type="InterPro" id="IPR036317">
    <property type="entry name" value="Cullin_homology_sf"/>
</dbReference>
<evidence type="ECO:0000256" key="2">
    <source>
        <dbReference type="ARBA" id="ARBA00022618"/>
    </source>
</evidence>
<dbReference type="InterPro" id="IPR014786">
    <property type="entry name" value="ANAPC2_C"/>
</dbReference>
<keyword evidence="2" id="KW-0132">Cell division</keyword>
<dbReference type="AlphaFoldDB" id="A0A5J5F6Q9"/>
<evidence type="ECO:0000259" key="8">
    <source>
        <dbReference type="PROSITE" id="PS50069"/>
    </source>
</evidence>
<evidence type="ECO:0000256" key="1">
    <source>
        <dbReference type="ARBA" id="ARBA00016068"/>
    </source>
</evidence>
<dbReference type="GO" id="GO:0007091">
    <property type="term" value="P:metaphase/anaphase transition of mitotic cell cycle"/>
    <property type="evidence" value="ECO:0007669"/>
    <property type="project" value="TreeGrafter"/>
</dbReference>
<feature type="compositionally biased region" description="Basic and acidic residues" evidence="7">
    <location>
        <begin position="424"/>
        <end position="444"/>
    </location>
</feature>
<evidence type="ECO:0000256" key="4">
    <source>
        <dbReference type="ARBA" id="ARBA00022786"/>
    </source>
</evidence>
<evidence type="ECO:0000313" key="9">
    <source>
        <dbReference type="EMBL" id="KAA8912316.1"/>
    </source>
</evidence>
<dbReference type="Gene3D" id="1.10.10.10">
    <property type="entry name" value="Winged helix-like DNA-binding domain superfamily/Winged helix DNA-binding domain"/>
    <property type="match status" value="1"/>
</dbReference>
<feature type="region of interest" description="Disordered" evidence="7">
    <location>
        <begin position="262"/>
        <end position="281"/>
    </location>
</feature>
<feature type="compositionally biased region" description="Acidic residues" evidence="7">
    <location>
        <begin position="263"/>
        <end position="281"/>
    </location>
</feature>
<dbReference type="GO" id="GO:0051301">
    <property type="term" value="P:cell division"/>
    <property type="evidence" value="ECO:0007669"/>
    <property type="project" value="UniProtKB-KW"/>
</dbReference>
<dbReference type="InterPro" id="IPR059120">
    <property type="entry name" value="Cullin-like_AB"/>
</dbReference>
<dbReference type="InterPro" id="IPR036390">
    <property type="entry name" value="WH_DNA-bd_sf"/>
</dbReference>
<accession>A0A5J5F6Q9</accession>
<dbReference type="InterPro" id="IPR016158">
    <property type="entry name" value="Cullin_homology"/>
</dbReference>
<dbReference type="SMART" id="SM00182">
    <property type="entry name" value="CULLIN"/>
    <property type="match status" value="1"/>
</dbReference>
<evidence type="ECO:0000256" key="3">
    <source>
        <dbReference type="ARBA" id="ARBA00022776"/>
    </source>
</evidence>
<dbReference type="GO" id="GO:0005680">
    <property type="term" value="C:anaphase-promoting complex"/>
    <property type="evidence" value="ECO:0007669"/>
    <property type="project" value="TreeGrafter"/>
</dbReference>
<keyword evidence="5" id="KW-0131">Cell cycle</keyword>
<feature type="region of interest" description="Disordered" evidence="7">
    <location>
        <begin position="29"/>
        <end position="62"/>
    </location>
</feature>
<dbReference type="InParanoid" id="A0A5J5F6Q9"/>
<dbReference type="PANTHER" id="PTHR45957">
    <property type="entry name" value="ANAPHASE-PROMOTING COMPLEX SUBUNIT 2"/>
    <property type="match status" value="1"/>
</dbReference>
<dbReference type="EMBL" id="VXIS01000025">
    <property type="protein sequence ID" value="KAA8912316.1"/>
    <property type="molecule type" value="Genomic_DNA"/>
</dbReference>
<dbReference type="InterPro" id="IPR044554">
    <property type="entry name" value="ANAPC2"/>
</dbReference>